<feature type="transmembrane region" description="Helical" evidence="8">
    <location>
        <begin position="275"/>
        <end position="298"/>
    </location>
</feature>
<evidence type="ECO:0000256" key="6">
    <source>
        <dbReference type="ARBA" id="ARBA00022989"/>
    </source>
</evidence>
<keyword evidence="3" id="KW-0328">Glycosyltransferase</keyword>
<feature type="transmembrane region" description="Helical" evidence="8">
    <location>
        <begin position="125"/>
        <end position="142"/>
    </location>
</feature>
<evidence type="ECO:0000256" key="2">
    <source>
        <dbReference type="ARBA" id="ARBA00022475"/>
    </source>
</evidence>
<evidence type="ECO:0000259" key="9">
    <source>
        <dbReference type="Pfam" id="PF13231"/>
    </source>
</evidence>
<sequence length="599" mass="67190">MDTFESGARLPACEPTASSALRVGRQEHTQVKLLLGLLGLAFGARLFVAFRYEINWDEFYFLSLIYRYLDGELSSGLQTFHVRLFTWIRWLGGDEVEQIILLRLLMLGLQLLTCGFIYRICRRYTGPAAALFAVLAYASVSYNVRMGASFRADPLVTCCLMASLDWLLAKKSGLTAYLLAGAATALALLLTLKSALYLPTLGIIMLVPILTSAKPKTAVFRLLAFSLAGLVIFWLLYLYHRTGVNVIDADKDVSMLANSFDKTVKHPGLLPRKRYLFRSFILDMAYWLTLLYGVRHVLAAMVNGPKAARIRGCILLALLLPLASVLFYRNAFPYFYAFILAPASLLCAIAWDSLGKQTDMRAAPNAREEREAREANIIKGLVLLGLGISLIGNGLVLPQTRNLDRQRQLLALVHRAFPAPTTYLDRCAMVASYPRVGFFMSTWGMDNYRRQNRPLLAQAIEERKPKFFIANLGSLDVEHKTNLKSVAAYRLLDPDQRALSDNYIHHWGELYVAGKRFTLENAASEIRFPIIIDGRYTLESEAKVSIDEIRLAPGETLWLEAGNHKIQGAAAPGRYTLRWGEHLYRPSEPAPNTDIFTGF</sequence>
<dbReference type="RefSeq" id="WP_169563528.1">
    <property type="nucleotide sequence ID" value="NZ_JAAXYH010000003.1"/>
</dbReference>
<evidence type="ECO:0000313" key="11">
    <source>
        <dbReference type="Proteomes" id="UP000737113"/>
    </source>
</evidence>
<feature type="transmembrane region" description="Helical" evidence="8">
    <location>
        <begin position="99"/>
        <end position="118"/>
    </location>
</feature>
<dbReference type="GO" id="GO:0009103">
    <property type="term" value="P:lipopolysaccharide biosynthetic process"/>
    <property type="evidence" value="ECO:0007669"/>
    <property type="project" value="UniProtKB-ARBA"/>
</dbReference>
<dbReference type="GO" id="GO:0005886">
    <property type="term" value="C:plasma membrane"/>
    <property type="evidence" value="ECO:0007669"/>
    <property type="project" value="UniProtKB-SubCell"/>
</dbReference>
<keyword evidence="7 8" id="KW-0472">Membrane</keyword>
<dbReference type="GO" id="GO:0016763">
    <property type="term" value="F:pentosyltransferase activity"/>
    <property type="evidence" value="ECO:0007669"/>
    <property type="project" value="TreeGrafter"/>
</dbReference>
<feature type="transmembrane region" description="Helical" evidence="8">
    <location>
        <begin position="334"/>
        <end position="354"/>
    </location>
</feature>
<dbReference type="PANTHER" id="PTHR33908">
    <property type="entry name" value="MANNOSYLTRANSFERASE YKCB-RELATED"/>
    <property type="match status" value="1"/>
</dbReference>
<evidence type="ECO:0000256" key="7">
    <source>
        <dbReference type="ARBA" id="ARBA00023136"/>
    </source>
</evidence>
<reference evidence="10" key="1">
    <citation type="submission" date="2020-04" db="EMBL/GenBank/DDBJ databases">
        <title>Description of Shewanella salipaludis sp. nov., isolated from a salt marsh.</title>
        <authorList>
            <person name="Park S."/>
            <person name="Yoon J.-H."/>
        </authorList>
    </citation>
    <scope>NUCLEOTIDE SEQUENCE</scope>
    <source>
        <strain evidence="10">SHSM-M6</strain>
    </source>
</reference>
<keyword evidence="2" id="KW-1003">Cell membrane</keyword>
<feature type="domain" description="Glycosyltransferase RgtA/B/C/D-like" evidence="9">
    <location>
        <begin position="93"/>
        <end position="226"/>
    </location>
</feature>
<organism evidence="10 11">
    <name type="scientific">Shewanella salipaludis</name>
    <dbReference type="NCBI Taxonomy" id="2723052"/>
    <lineage>
        <taxon>Bacteria</taxon>
        <taxon>Pseudomonadati</taxon>
        <taxon>Pseudomonadota</taxon>
        <taxon>Gammaproteobacteria</taxon>
        <taxon>Alteromonadales</taxon>
        <taxon>Shewanellaceae</taxon>
        <taxon>Shewanella</taxon>
    </lineage>
</organism>
<feature type="transmembrane region" description="Helical" evidence="8">
    <location>
        <begin position="375"/>
        <end position="397"/>
    </location>
</feature>
<feature type="transmembrane region" description="Helical" evidence="8">
    <location>
        <begin position="310"/>
        <end position="328"/>
    </location>
</feature>
<dbReference type="Proteomes" id="UP000737113">
    <property type="component" value="Unassembled WGS sequence"/>
</dbReference>
<evidence type="ECO:0000256" key="4">
    <source>
        <dbReference type="ARBA" id="ARBA00022679"/>
    </source>
</evidence>
<dbReference type="InterPro" id="IPR050297">
    <property type="entry name" value="LipidA_mod_glycosyltrf_83"/>
</dbReference>
<feature type="transmembrane region" description="Helical" evidence="8">
    <location>
        <begin position="174"/>
        <end position="190"/>
    </location>
</feature>
<evidence type="ECO:0000256" key="8">
    <source>
        <dbReference type="SAM" id="Phobius"/>
    </source>
</evidence>
<comment type="subcellular location">
    <subcellularLocation>
        <location evidence="1">Cell membrane</location>
        <topology evidence="1">Multi-pass membrane protein</topology>
    </subcellularLocation>
</comment>
<gene>
    <name evidence="10" type="ORF">HC757_06665</name>
</gene>
<dbReference type="EMBL" id="JAAXYH010000003">
    <property type="protein sequence ID" value="NMH64851.1"/>
    <property type="molecule type" value="Genomic_DNA"/>
</dbReference>
<dbReference type="InterPro" id="IPR038731">
    <property type="entry name" value="RgtA/B/C-like"/>
</dbReference>
<feature type="transmembrane region" description="Helical" evidence="8">
    <location>
        <begin position="33"/>
        <end position="52"/>
    </location>
</feature>
<evidence type="ECO:0000313" key="10">
    <source>
        <dbReference type="EMBL" id="NMH64851.1"/>
    </source>
</evidence>
<comment type="caution">
    <text evidence="10">The sequence shown here is derived from an EMBL/GenBank/DDBJ whole genome shotgun (WGS) entry which is preliminary data.</text>
</comment>
<evidence type="ECO:0000256" key="3">
    <source>
        <dbReference type="ARBA" id="ARBA00022676"/>
    </source>
</evidence>
<evidence type="ECO:0000256" key="1">
    <source>
        <dbReference type="ARBA" id="ARBA00004651"/>
    </source>
</evidence>
<keyword evidence="4" id="KW-0808">Transferase</keyword>
<accession>A0A972JM88</accession>
<keyword evidence="11" id="KW-1185">Reference proteome</keyword>
<dbReference type="PANTHER" id="PTHR33908:SF11">
    <property type="entry name" value="MEMBRANE PROTEIN"/>
    <property type="match status" value="1"/>
</dbReference>
<feature type="transmembrane region" description="Helical" evidence="8">
    <location>
        <begin position="220"/>
        <end position="239"/>
    </location>
</feature>
<dbReference type="Pfam" id="PF13231">
    <property type="entry name" value="PMT_2"/>
    <property type="match status" value="1"/>
</dbReference>
<keyword evidence="6 8" id="KW-1133">Transmembrane helix</keyword>
<keyword evidence="5 8" id="KW-0812">Transmembrane</keyword>
<dbReference type="AlphaFoldDB" id="A0A972JM88"/>
<name>A0A972JM88_9GAMM</name>
<evidence type="ECO:0000256" key="5">
    <source>
        <dbReference type="ARBA" id="ARBA00022692"/>
    </source>
</evidence>
<protein>
    <recommendedName>
        <fullName evidence="9">Glycosyltransferase RgtA/B/C/D-like domain-containing protein</fullName>
    </recommendedName>
</protein>
<proteinExistence type="predicted"/>